<dbReference type="EMBL" id="JACJRF010000005">
    <property type="protein sequence ID" value="MBD2343426.1"/>
    <property type="molecule type" value="Genomic_DNA"/>
</dbReference>
<organism evidence="5 6">
    <name type="scientific">Anabaena subtropica FACHB-260</name>
    <dbReference type="NCBI Taxonomy" id="2692884"/>
    <lineage>
        <taxon>Bacteria</taxon>
        <taxon>Bacillati</taxon>
        <taxon>Cyanobacteriota</taxon>
        <taxon>Cyanophyceae</taxon>
        <taxon>Nostocales</taxon>
        <taxon>Nostocaceae</taxon>
        <taxon>Anabaena</taxon>
    </lineage>
</organism>
<dbReference type="Gene3D" id="3.40.50.2000">
    <property type="entry name" value="Glycogen Phosphorylase B"/>
    <property type="match status" value="2"/>
</dbReference>
<reference evidence="5 6" key="1">
    <citation type="journal article" date="2020" name="ISME J.">
        <title>Comparative genomics reveals insights into cyanobacterial evolution and habitat adaptation.</title>
        <authorList>
            <person name="Chen M.Y."/>
            <person name="Teng W.K."/>
            <person name="Zhao L."/>
            <person name="Hu C.X."/>
            <person name="Zhou Y.K."/>
            <person name="Han B.P."/>
            <person name="Song L.R."/>
            <person name="Shu W.S."/>
        </authorList>
    </citation>
    <scope>NUCLEOTIDE SEQUENCE [LARGE SCALE GENOMIC DNA]</scope>
    <source>
        <strain evidence="5 6">FACHB-260</strain>
    </source>
</reference>
<evidence type="ECO:0000256" key="2">
    <source>
        <dbReference type="ARBA" id="ARBA00022676"/>
    </source>
</evidence>
<dbReference type="PANTHER" id="PTHR12526">
    <property type="entry name" value="GLYCOSYLTRANSFERASE"/>
    <property type="match status" value="1"/>
</dbReference>
<dbReference type="PANTHER" id="PTHR12526:SF640">
    <property type="entry name" value="COLANIC ACID BIOSYNTHESIS GLYCOSYLTRANSFERASE WCAL-RELATED"/>
    <property type="match status" value="1"/>
</dbReference>
<evidence type="ECO:0000256" key="1">
    <source>
        <dbReference type="ARBA" id="ARBA00009481"/>
    </source>
</evidence>
<dbReference type="InterPro" id="IPR001296">
    <property type="entry name" value="Glyco_trans_1"/>
</dbReference>
<evidence type="ECO:0000313" key="6">
    <source>
        <dbReference type="Proteomes" id="UP000607281"/>
    </source>
</evidence>
<evidence type="ECO:0000313" key="5">
    <source>
        <dbReference type="EMBL" id="MBD2343426.1"/>
    </source>
</evidence>
<keyword evidence="3" id="KW-0808">Transferase</keyword>
<sequence length="413" mass="46508">MTLSSEVCPLRFIVIQMGARMHYAVPALLARHGMLEHFYTDICSNVGFSGIISHLLPNSIRPQPVKRFLGRKLPPEIQPSQVTTVPLTTLTNFVAQNLQTRGINTPSVINPELKILQRVLKDNLSNANSLYTNCINSDIEVVQKAKDKGISIVHEVIINADVGRILRDERNLYPGIEMQDDLDEVEEGIKRDLKKWEMSDLILVPSDFVYDRTVKLGGKADKIVTVPYGIDQDWFNNQPNPQRGRVLFVGSVSLRKGNHYLAQATRILQKRKVNCDVRVVGPYEPQAIEHPEFLGPDYVGQCPRTHVRKEFLEADIFVLPTLSDSFALVHLEAMACGVPVITTPNCGSVVRDGVDGFIVPIRDAQTLADRIEQLLTDNNLRNQMSQNAKARAKEFTWEKYGQRLMDAFKKLAK</sequence>
<name>A0ABR8CJL2_9NOST</name>
<accession>A0ABR8CJL2</accession>
<evidence type="ECO:0000256" key="3">
    <source>
        <dbReference type="ARBA" id="ARBA00022679"/>
    </source>
</evidence>
<proteinExistence type="inferred from homology"/>
<dbReference type="CDD" id="cd03801">
    <property type="entry name" value="GT4_PimA-like"/>
    <property type="match status" value="1"/>
</dbReference>
<dbReference type="Proteomes" id="UP000607281">
    <property type="component" value="Unassembled WGS sequence"/>
</dbReference>
<gene>
    <name evidence="5" type="ORF">H6G18_04595</name>
</gene>
<dbReference type="SUPFAM" id="SSF53756">
    <property type="entry name" value="UDP-Glycosyltransferase/glycogen phosphorylase"/>
    <property type="match status" value="1"/>
</dbReference>
<comment type="caution">
    <text evidence="5">The sequence shown here is derived from an EMBL/GenBank/DDBJ whole genome shotgun (WGS) entry which is preliminary data.</text>
</comment>
<protein>
    <submittedName>
        <fullName evidence="5">Glycosyltransferase family 4 protein</fullName>
    </submittedName>
</protein>
<keyword evidence="6" id="KW-1185">Reference proteome</keyword>
<dbReference type="Pfam" id="PF00534">
    <property type="entry name" value="Glycos_transf_1"/>
    <property type="match status" value="1"/>
</dbReference>
<keyword evidence="2" id="KW-0328">Glycosyltransferase</keyword>
<feature type="domain" description="Glycosyl transferase family 1" evidence="4">
    <location>
        <begin position="237"/>
        <end position="390"/>
    </location>
</feature>
<dbReference type="RefSeq" id="WP_190405900.1">
    <property type="nucleotide sequence ID" value="NZ_JACJRF010000005.1"/>
</dbReference>
<evidence type="ECO:0000259" key="4">
    <source>
        <dbReference type="Pfam" id="PF00534"/>
    </source>
</evidence>
<comment type="similarity">
    <text evidence="1">Belongs to the glycosyltransferase group 1 family. Glycosyltransferase 4 subfamily.</text>
</comment>